<dbReference type="PANTHER" id="PTHR28605">
    <property type="entry name" value="CTF8, CHROMOSOME TRANSMISSION FIDELITY FACTOR 8 HOMOLOG (S. CEREVISIAE)"/>
    <property type="match status" value="1"/>
</dbReference>
<dbReference type="AlphaFoldDB" id="A0A9W6WEU6"/>
<evidence type="ECO:0000313" key="7">
    <source>
        <dbReference type="EMBL" id="GME68502.1"/>
    </source>
</evidence>
<dbReference type="PANTHER" id="PTHR28605:SF1">
    <property type="entry name" value="CHROMOSOME TRANSMISSION FIDELITY FACTOR 8"/>
    <property type="match status" value="1"/>
</dbReference>
<comment type="caution">
    <text evidence="7">The sequence shown here is derived from an EMBL/GenBank/DDBJ whole genome shotgun (WGS) entry which is preliminary data.</text>
</comment>
<keyword evidence="3" id="KW-0238">DNA-binding</keyword>
<accession>A0A9W6WEU6</accession>
<comment type="subcellular location">
    <subcellularLocation>
        <location evidence="1">Nucleus</location>
    </subcellularLocation>
</comment>
<name>A0A9W6WEU6_CANBO</name>
<dbReference type="EMBL" id="BSXN01000427">
    <property type="protein sequence ID" value="GME68502.1"/>
    <property type="molecule type" value="Genomic_DNA"/>
</dbReference>
<evidence type="ECO:0000256" key="2">
    <source>
        <dbReference type="ARBA" id="ARBA00022705"/>
    </source>
</evidence>
<evidence type="ECO:0000256" key="5">
    <source>
        <dbReference type="ARBA" id="ARBA00023306"/>
    </source>
</evidence>
<dbReference type="GO" id="GO:0003677">
    <property type="term" value="F:DNA binding"/>
    <property type="evidence" value="ECO:0007669"/>
    <property type="project" value="UniProtKB-KW"/>
</dbReference>
<keyword evidence="2" id="KW-0235">DNA replication</keyword>
<dbReference type="GO" id="GO:0007064">
    <property type="term" value="P:mitotic sister chromatid cohesion"/>
    <property type="evidence" value="ECO:0007669"/>
    <property type="project" value="InterPro"/>
</dbReference>
<dbReference type="GO" id="GO:0031390">
    <property type="term" value="C:Ctf18 RFC-like complex"/>
    <property type="evidence" value="ECO:0007669"/>
    <property type="project" value="InterPro"/>
</dbReference>
<evidence type="ECO:0000313" key="8">
    <source>
        <dbReference type="Proteomes" id="UP001165120"/>
    </source>
</evidence>
<evidence type="ECO:0000256" key="6">
    <source>
        <dbReference type="ARBA" id="ARBA00038447"/>
    </source>
</evidence>
<evidence type="ECO:0000256" key="4">
    <source>
        <dbReference type="ARBA" id="ARBA00023242"/>
    </source>
</evidence>
<keyword evidence="4" id="KW-0539">Nucleus</keyword>
<keyword evidence="5" id="KW-0131">Cell cycle</keyword>
<gene>
    <name evidence="7" type="ORF">Cboi02_000169500</name>
</gene>
<proteinExistence type="inferred from homology"/>
<protein>
    <submittedName>
        <fullName evidence="7">Unnamed protein product</fullName>
    </submittedName>
</protein>
<dbReference type="Pfam" id="PF09696">
    <property type="entry name" value="Ctf8"/>
    <property type="match status" value="1"/>
</dbReference>
<evidence type="ECO:0000256" key="3">
    <source>
        <dbReference type="ARBA" id="ARBA00023125"/>
    </source>
</evidence>
<keyword evidence="8" id="KW-1185">Reference proteome</keyword>
<sequence length="168" mass="18833">MPSTQVFYEKATASLNLAESKTDKKIQDVIATPFGLTIVEIQGTINLPQVKPKNLNETEETLFIKSSIPKLVSPQSDDSKYDHIQTEDEIRNAVRFGKLELDADGQNATLFISTSQRLVGKVETLDPPLGVLRINKNRQESELNPIPSEIVDVITKKVVFRFRPLPIM</sequence>
<dbReference type="InterPro" id="IPR018607">
    <property type="entry name" value="Ctf8"/>
</dbReference>
<reference evidence="7" key="1">
    <citation type="submission" date="2023-04" db="EMBL/GenBank/DDBJ databases">
        <title>Candida boidinii NBRC 10035.</title>
        <authorList>
            <person name="Ichikawa N."/>
            <person name="Sato H."/>
            <person name="Tonouchi N."/>
        </authorList>
    </citation>
    <scope>NUCLEOTIDE SEQUENCE</scope>
    <source>
        <strain evidence="7">NBRC 10035</strain>
    </source>
</reference>
<dbReference type="GO" id="GO:0006260">
    <property type="term" value="P:DNA replication"/>
    <property type="evidence" value="ECO:0007669"/>
    <property type="project" value="UniProtKB-KW"/>
</dbReference>
<comment type="similarity">
    <text evidence="6">Belongs to the CTF8 family.</text>
</comment>
<evidence type="ECO:0000256" key="1">
    <source>
        <dbReference type="ARBA" id="ARBA00004123"/>
    </source>
</evidence>
<dbReference type="Proteomes" id="UP001165120">
    <property type="component" value="Unassembled WGS sequence"/>
</dbReference>
<organism evidence="7 8">
    <name type="scientific">Candida boidinii</name>
    <name type="common">Yeast</name>
    <dbReference type="NCBI Taxonomy" id="5477"/>
    <lineage>
        <taxon>Eukaryota</taxon>
        <taxon>Fungi</taxon>
        <taxon>Dikarya</taxon>
        <taxon>Ascomycota</taxon>
        <taxon>Saccharomycotina</taxon>
        <taxon>Pichiomycetes</taxon>
        <taxon>Pichiales</taxon>
        <taxon>Pichiaceae</taxon>
        <taxon>Ogataea</taxon>
        <taxon>Ogataea/Candida clade</taxon>
    </lineage>
</organism>